<dbReference type="InterPro" id="IPR044859">
    <property type="entry name" value="Allene_oxi_cyc_Dirigent"/>
</dbReference>
<protein>
    <recommendedName>
        <fullName evidence="4">Dirigent protein</fullName>
    </recommendedName>
</protein>
<evidence type="ECO:0000313" key="6">
    <source>
        <dbReference type="Proteomes" id="UP000834106"/>
    </source>
</evidence>
<dbReference type="Pfam" id="PF03018">
    <property type="entry name" value="Dirigent"/>
    <property type="match status" value="1"/>
</dbReference>
<comment type="subunit">
    <text evidence="2 4">Homodimer.</text>
</comment>
<feature type="signal peptide" evidence="4">
    <location>
        <begin position="1"/>
        <end position="27"/>
    </location>
</feature>
<reference evidence="5" key="1">
    <citation type="submission" date="2023-05" db="EMBL/GenBank/DDBJ databases">
        <authorList>
            <person name="Huff M."/>
        </authorList>
    </citation>
    <scope>NUCLEOTIDE SEQUENCE</scope>
</reference>
<keyword evidence="4" id="KW-0052">Apoplast</keyword>
<comment type="function">
    <text evidence="4">Dirigent proteins impart stereoselectivity on the phenoxy radical-coupling reaction, yielding optically active lignans from two molecules of coniferyl alcohol in the biosynthesis of lignans, flavonolignans, and alkaloids and thus plays a central role in plant secondary metabolism.</text>
</comment>
<sequence>MAFFLASTDHFTMFFILISTFLAITDGKFSEQYPETKATKHDDKIYHLHFYFHDIVSGKNPTAILVAGHRNSFGSTAMIDDPLTEGPDPSSKLVGRAQGMYAMTSQHDGSLLMVLNFAFNEGKFNGSSVSVLGRNPVLDAVREMPVVGGSGIFRFAHGYALAKTYQYNITSGDAVVEYNVFVMHH</sequence>
<gene>
    <name evidence="5" type="ORF">FPE_LOCUS16534</name>
</gene>
<comment type="similarity">
    <text evidence="1 4">Belongs to the plant dirigent protein family.</text>
</comment>
<evidence type="ECO:0000256" key="4">
    <source>
        <dbReference type="RuleBase" id="RU363099"/>
    </source>
</evidence>
<proteinExistence type="inferred from homology"/>
<name>A0AAD1ZH92_9LAMI</name>
<feature type="chain" id="PRO_5041771407" description="Dirigent protein" evidence="4">
    <location>
        <begin position="28"/>
        <end position="185"/>
    </location>
</feature>
<organism evidence="5 6">
    <name type="scientific">Fraxinus pennsylvanica</name>
    <dbReference type="NCBI Taxonomy" id="56036"/>
    <lineage>
        <taxon>Eukaryota</taxon>
        <taxon>Viridiplantae</taxon>
        <taxon>Streptophyta</taxon>
        <taxon>Embryophyta</taxon>
        <taxon>Tracheophyta</taxon>
        <taxon>Spermatophyta</taxon>
        <taxon>Magnoliopsida</taxon>
        <taxon>eudicotyledons</taxon>
        <taxon>Gunneridae</taxon>
        <taxon>Pentapetalae</taxon>
        <taxon>asterids</taxon>
        <taxon>lamiids</taxon>
        <taxon>Lamiales</taxon>
        <taxon>Oleaceae</taxon>
        <taxon>Oleeae</taxon>
        <taxon>Fraxinus</taxon>
    </lineage>
</organism>
<dbReference type="Gene3D" id="2.40.480.10">
    <property type="entry name" value="Allene oxide cyclase-like"/>
    <property type="match status" value="1"/>
</dbReference>
<dbReference type="Proteomes" id="UP000834106">
    <property type="component" value="Chromosome 10"/>
</dbReference>
<keyword evidence="4" id="KW-0732">Signal</keyword>
<dbReference type="PANTHER" id="PTHR21495">
    <property type="entry name" value="NUCLEOPORIN-RELATED"/>
    <property type="match status" value="1"/>
</dbReference>
<evidence type="ECO:0000313" key="5">
    <source>
        <dbReference type="EMBL" id="CAI9769756.1"/>
    </source>
</evidence>
<comment type="subcellular location">
    <subcellularLocation>
        <location evidence="4">Secreted</location>
        <location evidence="4">Extracellular space</location>
        <location evidence="4">Apoplast</location>
    </subcellularLocation>
</comment>
<keyword evidence="6" id="KW-1185">Reference proteome</keyword>
<accession>A0AAD1ZH92</accession>
<evidence type="ECO:0000256" key="2">
    <source>
        <dbReference type="ARBA" id="ARBA00011738"/>
    </source>
</evidence>
<evidence type="ECO:0000256" key="1">
    <source>
        <dbReference type="ARBA" id="ARBA00010746"/>
    </source>
</evidence>
<dbReference type="AlphaFoldDB" id="A0AAD1ZH92"/>
<dbReference type="GO" id="GO:0048046">
    <property type="term" value="C:apoplast"/>
    <property type="evidence" value="ECO:0007669"/>
    <property type="project" value="UniProtKB-SubCell"/>
</dbReference>
<dbReference type="InterPro" id="IPR004265">
    <property type="entry name" value="Dirigent"/>
</dbReference>
<keyword evidence="3 4" id="KW-0964">Secreted</keyword>
<evidence type="ECO:0000256" key="3">
    <source>
        <dbReference type="ARBA" id="ARBA00022525"/>
    </source>
</evidence>
<dbReference type="GO" id="GO:0009699">
    <property type="term" value="P:phenylpropanoid biosynthetic process"/>
    <property type="evidence" value="ECO:0007669"/>
    <property type="project" value="UniProtKB-ARBA"/>
</dbReference>
<dbReference type="EMBL" id="OU503045">
    <property type="protein sequence ID" value="CAI9769756.1"/>
    <property type="molecule type" value="Genomic_DNA"/>
</dbReference>